<dbReference type="InterPro" id="IPR000182">
    <property type="entry name" value="GNAT_dom"/>
</dbReference>
<dbReference type="CDD" id="cd04301">
    <property type="entry name" value="NAT_SF"/>
    <property type="match status" value="1"/>
</dbReference>
<dbReference type="GO" id="GO:0016746">
    <property type="term" value="F:acyltransferase activity"/>
    <property type="evidence" value="ECO:0007669"/>
    <property type="project" value="UniProtKB-KW"/>
</dbReference>
<evidence type="ECO:0000313" key="2">
    <source>
        <dbReference type="EMBL" id="MDO3394888.1"/>
    </source>
</evidence>
<protein>
    <submittedName>
        <fullName evidence="2">GNAT family N-acetyltransferase</fullName>
        <ecNumber evidence="2">2.3.1.-</ecNumber>
    </submittedName>
</protein>
<accession>A0ABT8TNU9</accession>
<proteinExistence type="predicted"/>
<sequence length="174" mass="18606">MSRLVLAPTAHVGDDLLAGARALMDLAFDDLEDDDWEHALGGVHALVVDDDRVLAHGSVVLRRLLHAGRALRCGYVEAVATHPDHRRRGLAARVMDALEALGPGYDLMALGASDEGLALYAARGWVPWRGPTSVLSPDGIRRTPDEDGAVLVLGADGLDLDGGLTCDWREGDVW</sequence>
<keyword evidence="2" id="KW-0012">Acyltransferase</keyword>
<reference evidence="2" key="1">
    <citation type="submission" date="2023-06" db="EMBL/GenBank/DDBJ databases">
        <title>Genome sequence of Nocardioides sp. SOB44.</title>
        <authorList>
            <person name="Zhang G."/>
        </authorList>
    </citation>
    <scope>NUCLEOTIDE SEQUENCE</scope>
    <source>
        <strain evidence="2">SOB44</strain>
    </source>
</reference>
<organism evidence="2 3">
    <name type="scientific">Nocardioides cremeus</name>
    <dbReference type="NCBI Taxonomy" id="3058044"/>
    <lineage>
        <taxon>Bacteria</taxon>
        <taxon>Bacillati</taxon>
        <taxon>Actinomycetota</taxon>
        <taxon>Actinomycetes</taxon>
        <taxon>Propionibacteriales</taxon>
        <taxon>Nocardioidaceae</taxon>
        <taxon>Nocardioides</taxon>
    </lineage>
</organism>
<name>A0ABT8TNU9_9ACTN</name>
<keyword evidence="2" id="KW-0808">Transferase</keyword>
<comment type="caution">
    <text evidence="2">The sequence shown here is derived from an EMBL/GenBank/DDBJ whole genome shotgun (WGS) entry which is preliminary data.</text>
</comment>
<dbReference type="InterPro" id="IPR016181">
    <property type="entry name" value="Acyl_CoA_acyltransferase"/>
</dbReference>
<dbReference type="RefSeq" id="WP_302705889.1">
    <property type="nucleotide sequence ID" value="NZ_JAULSC010000002.1"/>
</dbReference>
<dbReference type="SUPFAM" id="SSF55729">
    <property type="entry name" value="Acyl-CoA N-acyltransferases (Nat)"/>
    <property type="match status" value="1"/>
</dbReference>
<dbReference type="Pfam" id="PF13527">
    <property type="entry name" value="Acetyltransf_9"/>
    <property type="match status" value="1"/>
</dbReference>
<keyword evidence="3" id="KW-1185">Reference proteome</keyword>
<gene>
    <name evidence="2" type="ORF">QWJ41_04100</name>
</gene>
<feature type="domain" description="N-acetyltransferase" evidence="1">
    <location>
        <begin position="4"/>
        <end position="156"/>
    </location>
</feature>
<dbReference type="Gene3D" id="3.40.630.30">
    <property type="match status" value="1"/>
</dbReference>
<dbReference type="EMBL" id="JAULSC010000002">
    <property type="protein sequence ID" value="MDO3394888.1"/>
    <property type="molecule type" value="Genomic_DNA"/>
</dbReference>
<evidence type="ECO:0000313" key="3">
    <source>
        <dbReference type="Proteomes" id="UP001168363"/>
    </source>
</evidence>
<dbReference type="Proteomes" id="UP001168363">
    <property type="component" value="Unassembled WGS sequence"/>
</dbReference>
<dbReference type="EC" id="2.3.1.-" evidence="2"/>
<evidence type="ECO:0000259" key="1">
    <source>
        <dbReference type="PROSITE" id="PS51186"/>
    </source>
</evidence>
<dbReference type="PROSITE" id="PS51186">
    <property type="entry name" value="GNAT"/>
    <property type="match status" value="1"/>
</dbReference>